<evidence type="ECO:0000313" key="2">
    <source>
        <dbReference type="Proteomes" id="UP001564626"/>
    </source>
</evidence>
<sequence>MTESWPTSELRALSAALDVVAEHAGLNHRYRKLIDASRAELGAERVRTTQARGIAKRLLVLVKAAGPDFAGELPADAARDLRAGLDQADVLVHDTPPQSPGP</sequence>
<dbReference type="Proteomes" id="UP001564626">
    <property type="component" value="Unassembled WGS sequence"/>
</dbReference>
<name>A0ABV4CMY2_9PSEU</name>
<reference evidence="1 2" key="1">
    <citation type="submission" date="2024-08" db="EMBL/GenBank/DDBJ databases">
        <title>Genome mining of Saccharopolyspora cebuensis PGLac3 from Nigerian medicinal plant.</title>
        <authorList>
            <person name="Ezeobiora C.E."/>
            <person name="Igbokwe N.H."/>
            <person name="Amin D.H."/>
            <person name="Mendie U.E."/>
        </authorList>
    </citation>
    <scope>NUCLEOTIDE SEQUENCE [LARGE SCALE GENOMIC DNA]</scope>
    <source>
        <strain evidence="1 2">PGLac3</strain>
    </source>
</reference>
<gene>
    <name evidence="1" type="ORF">AB8O55_23845</name>
</gene>
<comment type="caution">
    <text evidence="1">The sequence shown here is derived from an EMBL/GenBank/DDBJ whole genome shotgun (WGS) entry which is preliminary data.</text>
</comment>
<dbReference type="RefSeq" id="WP_345357433.1">
    <property type="nucleotide sequence ID" value="NZ_BAABII010000003.1"/>
</dbReference>
<proteinExistence type="predicted"/>
<accession>A0ABV4CMY2</accession>
<organism evidence="1 2">
    <name type="scientific">Saccharopolyspora cebuensis</name>
    <dbReference type="NCBI Taxonomy" id="418759"/>
    <lineage>
        <taxon>Bacteria</taxon>
        <taxon>Bacillati</taxon>
        <taxon>Actinomycetota</taxon>
        <taxon>Actinomycetes</taxon>
        <taxon>Pseudonocardiales</taxon>
        <taxon>Pseudonocardiaceae</taxon>
        <taxon>Saccharopolyspora</taxon>
    </lineage>
</organism>
<dbReference type="EMBL" id="JBGEHV010000057">
    <property type="protein sequence ID" value="MEY8042451.1"/>
    <property type="molecule type" value="Genomic_DNA"/>
</dbReference>
<keyword evidence="2" id="KW-1185">Reference proteome</keyword>
<protein>
    <submittedName>
        <fullName evidence="1">Uncharacterized protein</fullName>
    </submittedName>
</protein>
<evidence type="ECO:0000313" key="1">
    <source>
        <dbReference type="EMBL" id="MEY8042451.1"/>
    </source>
</evidence>